<evidence type="ECO:0000313" key="1">
    <source>
        <dbReference type="EMBL" id="MBD2570046.1"/>
    </source>
</evidence>
<proteinExistence type="predicted"/>
<sequence>MDLLTFVKQMQDAGYLKRISRNPLAQFGTERRRYIGAELLPERPVTENQYREDQVKFRTIVANDGTRYSPTQKKDGDLVGYVDVILGNSDIAREMTGREYDALVSLLMSSSDMQATATMARWADTVLERALIEKSEKERWEAIVGAQVTRQGDNGYSEIVNFSNPAGHRFDAGGVWSNDSYDPFEDIFDAAQILYDKGFMVSRIISSRTVTSKMGRNAKVRGRTGRVVVDAGGQIQGTTGRAELAAINQSLSADGLPPIELYDLRYRTQTGTFRFLPDTVTVLVATTERDENLDVGDGRTMPIPDSLGYYAMGRAVGQPDSGRVINLFPKEDKPPRIEGEGFQTSFPVITEPEAIVVVKNIS</sequence>
<evidence type="ECO:0000313" key="2">
    <source>
        <dbReference type="Proteomes" id="UP000640531"/>
    </source>
</evidence>
<dbReference type="Proteomes" id="UP000640531">
    <property type="component" value="Unassembled WGS sequence"/>
</dbReference>
<dbReference type="Gene3D" id="3.90.1690.10">
    <property type="entry name" value="phage-related protein like domain"/>
    <property type="match status" value="1"/>
</dbReference>
<dbReference type="InterPro" id="IPR053738">
    <property type="entry name" value="Lambda_capsid_assembly"/>
</dbReference>
<comment type="caution">
    <text evidence="1">The sequence shown here is derived from an EMBL/GenBank/DDBJ whole genome shotgun (WGS) entry which is preliminary data.</text>
</comment>
<name>A0ABR8FIQ6_9NOST</name>
<keyword evidence="2" id="KW-1185">Reference proteome</keyword>
<dbReference type="EMBL" id="JACJST010000020">
    <property type="protein sequence ID" value="MBD2570046.1"/>
    <property type="molecule type" value="Genomic_DNA"/>
</dbReference>
<gene>
    <name evidence="1" type="ORF">H6G59_19520</name>
</gene>
<organism evidence="1 2">
    <name type="scientific">Anabaena lutea FACHB-196</name>
    <dbReference type="NCBI Taxonomy" id="2692881"/>
    <lineage>
        <taxon>Bacteria</taxon>
        <taxon>Bacillati</taxon>
        <taxon>Cyanobacteriota</taxon>
        <taxon>Cyanophyceae</taxon>
        <taxon>Nostocales</taxon>
        <taxon>Nostocaceae</taxon>
        <taxon>Anabaena</taxon>
    </lineage>
</organism>
<accession>A0ABR8FIQ6</accession>
<reference evidence="1 2" key="1">
    <citation type="journal article" date="2020" name="ISME J.">
        <title>Comparative genomics reveals insights into cyanobacterial evolution and habitat adaptation.</title>
        <authorList>
            <person name="Chen M.Y."/>
            <person name="Teng W.K."/>
            <person name="Zhao L."/>
            <person name="Hu C.X."/>
            <person name="Zhou Y.K."/>
            <person name="Han B.P."/>
            <person name="Song L.R."/>
            <person name="Shu W.S."/>
        </authorList>
    </citation>
    <scope>NUCLEOTIDE SEQUENCE [LARGE SCALE GENOMIC DNA]</scope>
    <source>
        <strain evidence="1 2">FACHB-196</strain>
    </source>
</reference>
<protein>
    <submittedName>
        <fullName evidence="1">Major capsid protein</fullName>
    </submittedName>
</protein>
<dbReference type="InterPro" id="IPR005564">
    <property type="entry name" value="Major_capsid_GpE"/>
</dbReference>
<dbReference type="Pfam" id="PF03864">
    <property type="entry name" value="Phage_cap_E"/>
    <property type="match status" value="1"/>
</dbReference>